<evidence type="ECO:0000313" key="2">
    <source>
        <dbReference type="Proteomes" id="UP000325780"/>
    </source>
</evidence>
<sequence length="201" mass="21834">MWLVTDGRISLPDTLGIQSFRRLEAGLDWEQRSGRLTAYLTDRDESWYMRPHLALLGAIYNSHVEAKMVGGRRSAWVRGYIRVHGLPITVEVALPAVELFVASVPARRIAEVAENIYLTLISADINIDALKAVKSVGSTCLEVTTLGVERGEIILDGAIAGSVAILRGMVTSSLVKASGKSERAVSNAVSEGFQEVRDQAL</sequence>
<keyword evidence="2" id="KW-1185">Reference proteome</keyword>
<protein>
    <submittedName>
        <fullName evidence="1">Uncharacterized protein</fullName>
    </submittedName>
</protein>
<proteinExistence type="predicted"/>
<evidence type="ECO:0000313" key="1">
    <source>
        <dbReference type="EMBL" id="KAE8154460.1"/>
    </source>
</evidence>
<dbReference type="Proteomes" id="UP000325780">
    <property type="component" value="Unassembled WGS sequence"/>
</dbReference>
<name>A0A5N6U7D3_ASPAV</name>
<accession>A0A5N6U7D3</accession>
<organism evidence="1 2">
    <name type="scientific">Aspergillus avenaceus</name>
    <dbReference type="NCBI Taxonomy" id="36643"/>
    <lineage>
        <taxon>Eukaryota</taxon>
        <taxon>Fungi</taxon>
        <taxon>Dikarya</taxon>
        <taxon>Ascomycota</taxon>
        <taxon>Pezizomycotina</taxon>
        <taxon>Eurotiomycetes</taxon>
        <taxon>Eurotiomycetidae</taxon>
        <taxon>Eurotiales</taxon>
        <taxon>Aspergillaceae</taxon>
        <taxon>Aspergillus</taxon>
        <taxon>Aspergillus subgen. Circumdati</taxon>
    </lineage>
</organism>
<dbReference type="AlphaFoldDB" id="A0A5N6U7D3"/>
<gene>
    <name evidence="1" type="ORF">BDV25DRAFT_135895</name>
</gene>
<reference evidence="1 2" key="1">
    <citation type="submission" date="2019-04" db="EMBL/GenBank/DDBJ databases">
        <title>Friends and foes A comparative genomics study of 23 Aspergillus species from section Flavi.</title>
        <authorList>
            <consortium name="DOE Joint Genome Institute"/>
            <person name="Kjaerbolling I."/>
            <person name="Vesth T."/>
            <person name="Frisvad J.C."/>
            <person name="Nybo J.L."/>
            <person name="Theobald S."/>
            <person name="Kildgaard S."/>
            <person name="Isbrandt T."/>
            <person name="Kuo A."/>
            <person name="Sato A."/>
            <person name="Lyhne E.K."/>
            <person name="Kogle M.E."/>
            <person name="Wiebenga A."/>
            <person name="Kun R.S."/>
            <person name="Lubbers R.J."/>
            <person name="Makela M.R."/>
            <person name="Barry K."/>
            <person name="Chovatia M."/>
            <person name="Clum A."/>
            <person name="Daum C."/>
            <person name="Haridas S."/>
            <person name="He G."/>
            <person name="LaButti K."/>
            <person name="Lipzen A."/>
            <person name="Mondo S."/>
            <person name="Riley R."/>
            <person name="Salamov A."/>
            <person name="Simmons B.A."/>
            <person name="Magnuson J.K."/>
            <person name="Henrissat B."/>
            <person name="Mortensen U.H."/>
            <person name="Larsen T.O."/>
            <person name="Devries R.P."/>
            <person name="Grigoriev I.V."/>
            <person name="Machida M."/>
            <person name="Baker S.E."/>
            <person name="Andersen M.R."/>
        </authorList>
    </citation>
    <scope>NUCLEOTIDE SEQUENCE [LARGE SCALE GENOMIC DNA]</scope>
    <source>
        <strain evidence="1 2">IBT 18842</strain>
    </source>
</reference>
<dbReference type="EMBL" id="ML742029">
    <property type="protein sequence ID" value="KAE8154460.1"/>
    <property type="molecule type" value="Genomic_DNA"/>
</dbReference>